<dbReference type="GO" id="GO:0006281">
    <property type="term" value="P:DNA repair"/>
    <property type="evidence" value="ECO:0007669"/>
    <property type="project" value="TreeGrafter"/>
</dbReference>
<dbReference type="AlphaFoldDB" id="A0A1B2J7A0"/>
<keyword evidence="2" id="KW-1185">Reference proteome</keyword>
<dbReference type="InterPro" id="IPR006549">
    <property type="entry name" value="HAD-SF_hydro_IIIA"/>
</dbReference>
<dbReference type="InterPro" id="IPR023214">
    <property type="entry name" value="HAD_sf"/>
</dbReference>
<dbReference type="GO" id="GO:0003690">
    <property type="term" value="F:double-stranded DNA binding"/>
    <property type="evidence" value="ECO:0007669"/>
    <property type="project" value="TreeGrafter"/>
</dbReference>
<dbReference type="NCBIfam" id="TIGR01664">
    <property type="entry name" value="DNA-3'-Pase"/>
    <property type="match status" value="1"/>
</dbReference>
<dbReference type="Gene3D" id="3.40.50.1000">
    <property type="entry name" value="HAD superfamily/HAD-like"/>
    <property type="match status" value="1"/>
</dbReference>
<sequence length="244" mass="27473">MPKDILSLMGKNVCVKRHPTFSSKNETPTSILGKAGATLLKELEGWDIGLECISDMPSKIQNDQKSVKIAGFDLDGTLILTKSGSTFAKHEKDWKWFDTNTVGKLQELVSQDYLIVVFSNQGGFPVNSTSKRFLQFVTKWNEIRRQLEALDSNFQERLFMIAAPKVKSEEPPKFRKPEVGMWNYVLERVQVPCSSPQDAKNIDLSSSFFVGDAAGRKTDFSDSDKAFAETVGIQFQTPEAFFRK</sequence>
<dbReference type="PANTHER" id="PTHR12083">
    <property type="entry name" value="BIFUNCTIONAL POLYNUCLEOTIDE PHOSPHATASE/KINASE"/>
    <property type="match status" value="1"/>
</dbReference>
<reference evidence="1 2" key="1">
    <citation type="submission" date="2016-02" db="EMBL/GenBank/DDBJ databases">
        <title>Comparative genomic and transcriptomic foundation for Pichia pastoris.</title>
        <authorList>
            <person name="Love K.R."/>
            <person name="Shah K.A."/>
            <person name="Whittaker C.A."/>
            <person name="Wu J."/>
            <person name="Bartlett M.C."/>
            <person name="Ma D."/>
            <person name="Leeson R.L."/>
            <person name="Priest M."/>
            <person name="Young S.K."/>
            <person name="Love J.C."/>
        </authorList>
    </citation>
    <scope>NUCLEOTIDE SEQUENCE [LARGE SCALE GENOMIC DNA]</scope>
    <source>
        <strain evidence="1 2">ATCC 28485</strain>
    </source>
</reference>
<organism evidence="1 2">
    <name type="scientific">Komagataella pastoris</name>
    <name type="common">Yeast</name>
    <name type="synonym">Pichia pastoris</name>
    <dbReference type="NCBI Taxonomy" id="4922"/>
    <lineage>
        <taxon>Eukaryota</taxon>
        <taxon>Fungi</taxon>
        <taxon>Dikarya</taxon>
        <taxon>Ascomycota</taxon>
        <taxon>Saccharomycotina</taxon>
        <taxon>Pichiomycetes</taxon>
        <taxon>Pichiales</taxon>
        <taxon>Pichiaceae</taxon>
        <taxon>Komagataella</taxon>
    </lineage>
</organism>
<dbReference type="OrthoDB" id="19045at2759"/>
<dbReference type="InterPro" id="IPR013954">
    <property type="entry name" value="PNK3P"/>
</dbReference>
<dbReference type="PANTHER" id="PTHR12083:SF9">
    <property type="entry name" value="BIFUNCTIONAL POLYNUCLEOTIDE PHOSPHATASE_KINASE"/>
    <property type="match status" value="1"/>
</dbReference>
<accession>A0A1B2J7A0</accession>
<dbReference type="GO" id="GO:0046404">
    <property type="term" value="F:ATP-dependent polydeoxyribonucleotide 5'-hydroxyl-kinase activity"/>
    <property type="evidence" value="ECO:0007669"/>
    <property type="project" value="TreeGrafter"/>
</dbReference>
<name>A0A1B2J7A0_PICPA</name>
<dbReference type="GO" id="GO:0046403">
    <property type="term" value="F:polynucleotide 3'-phosphatase activity"/>
    <property type="evidence" value="ECO:0007669"/>
    <property type="project" value="TreeGrafter"/>
</dbReference>
<evidence type="ECO:0000313" key="1">
    <source>
        <dbReference type="EMBL" id="ANZ73866.1"/>
    </source>
</evidence>
<dbReference type="Pfam" id="PF08645">
    <property type="entry name" value="PNK3P"/>
    <property type="match status" value="1"/>
</dbReference>
<gene>
    <name evidence="1" type="primary">TPP1</name>
    <name evidence="1" type="ORF">ATY40_BA7501146</name>
</gene>
<proteinExistence type="predicted"/>
<evidence type="ECO:0000313" key="2">
    <source>
        <dbReference type="Proteomes" id="UP000094565"/>
    </source>
</evidence>
<protein>
    <submittedName>
        <fullName evidence="1">BA75_01146T0</fullName>
    </submittedName>
</protein>
<dbReference type="NCBIfam" id="TIGR01662">
    <property type="entry name" value="HAD-SF-IIIA"/>
    <property type="match status" value="1"/>
</dbReference>
<dbReference type="EMBL" id="CP014584">
    <property type="protein sequence ID" value="ANZ73866.1"/>
    <property type="molecule type" value="Genomic_DNA"/>
</dbReference>
<dbReference type="Proteomes" id="UP000094565">
    <property type="component" value="Chromosome 1"/>
</dbReference>
<dbReference type="InterPro" id="IPR006551">
    <property type="entry name" value="Polynucleotide_phosphatase"/>
</dbReference>
<dbReference type="SUPFAM" id="SSF56784">
    <property type="entry name" value="HAD-like"/>
    <property type="match status" value="1"/>
</dbReference>
<dbReference type="InterPro" id="IPR036412">
    <property type="entry name" value="HAD-like_sf"/>
</dbReference>